<organism evidence="1 2">
    <name type="scientific">Liquidambar formosana</name>
    <name type="common">Formosan gum</name>
    <dbReference type="NCBI Taxonomy" id="63359"/>
    <lineage>
        <taxon>Eukaryota</taxon>
        <taxon>Viridiplantae</taxon>
        <taxon>Streptophyta</taxon>
        <taxon>Embryophyta</taxon>
        <taxon>Tracheophyta</taxon>
        <taxon>Spermatophyta</taxon>
        <taxon>Magnoliopsida</taxon>
        <taxon>eudicotyledons</taxon>
        <taxon>Gunneridae</taxon>
        <taxon>Pentapetalae</taxon>
        <taxon>Saxifragales</taxon>
        <taxon>Altingiaceae</taxon>
        <taxon>Liquidambar</taxon>
    </lineage>
</organism>
<sequence>MSMGHFGIICCDYWKASLERSDEVLFFKYERYERRHHLPHQEVGEFLEFPFSEDERKRGMVKWEIGPVYITPSMAERMEKVIEEKFGGSNLTFKMSCQV</sequence>
<dbReference type="Gene3D" id="3.40.50.300">
    <property type="entry name" value="P-loop containing nucleotide triphosphate hydrolases"/>
    <property type="match status" value="1"/>
</dbReference>
<dbReference type="EMBL" id="JBBPBK010000002">
    <property type="protein sequence ID" value="KAK9291233.1"/>
    <property type="molecule type" value="Genomic_DNA"/>
</dbReference>
<reference evidence="1 2" key="1">
    <citation type="journal article" date="2024" name="Plant J.">
        <title>Genome sequences and population genomics reveal climatic adaptation and genomic divergence between two closely related sweetgum species.</title>
        <authorList>
            <person name="Xu W.Q."/>
            <person name="Ren C.Q."/>
            <person name="Zhang X.Y."/>
            <person name="Comes H.P."/>
            <person name="Liu X.H."/>
            <person name="Li Y.G."/>
            <person name="Kettle C.J."/>
            <person name="Jalonen R."/>
            <person name="Gaisberger H."/>
            <person name="Ma Y.Z."/>
            <person name="Qiu Y.X."/>
        </authorList>
    </citation>
    <scope>NUCLEOTIDE SEQUENCE [LARGE SCALE GENOMIC DNA]</scope>
    <source>
        <strain evidence="1">Hangzhou</strain>
    </source>
</reference>
<evidence type="ECO:0008006" key="3">
    <source>
        <dbReference type="Google" id="ProtNLM"/>
    </source>
</evidence>
<protein>
    <recommendedName>
        <fullName evidence="3">Sulfotransferase</fullName>
    </recommendedName>
</protein>
<dbReference type="InterPro" id="IPR027417">
    <property type="entry name" value="P-loop_NTPase"/>
</dbReference>
<evidence type="ECO:0000313" key="2">
    <source>
        <dbReference type="Proteomes" id="UP001415857"/>
    </source>
</evidence>
<dbReference type="AlphaFoldDB" id="A0AAP0X8X4"/>
<gene>
    <name evidence="1" type="ORF">L1049_009421</name>
</gene>
<comment type="caution">
    <text evidence="1">The sequence shown here is derived from an EMBL/GenBank/DDBJ whole genome shotgun (WGS) entry which is preliminary data.</text>
</comment>
<accession>A0AAP0X8X4</accession>
<proteinExistence type="predicted"/>
<name>A0AAP0X8X4_LIQFO</name>
<dbReference type="SUPFAM" id="SSF52540">
    <property type="entry name" value="P-loop containing nucleoside triphosphate hydrolases"/>
    <property type="match status" value="1"/>
</dbReference>
<keyword evidence="2" id="KW-1185">Reference proteome</keyword>
<dbReference type="Proteomes" id="UP001415857">
    <property type="component" value="Unassembled WGS sequence"/>
</dbReference>
<evidence type="ECO:0000313" key="1">
    <source>
        <dbReference type="EMBL" id="KAK9291233.1"/>
    </source>
</evidence>